<accession>A0A6L3VTW6</accession>
<organism evidence="9 10">
    <name type="scientific">Actinomadura montaniterrae</name>
    <dbReference type="NCBI Taxonomy" id="1803903"/>
    <lineage>
        <taxon>Bacteria</taxon>
        <taxon>Bacillati</taxon>
        <taxon>Actinomycetota</taxon>
        <taxon>Actinomycetes</taxon>
        <taxon>Streptosporangiales</taxon>
        <taxon>Thermomonosporaceae</taxon>
        <taxon>Actinomadura</taxon>
    </lineage>
</organism>
<evidence type="ECO:0000313" key="9">
    <source>
        <dbReference type="EMBL" id="KAB2381344.1"/>
    </source>
</evidence>
<sequence>MAGLDRPGQPAPRDRADVLHRAVRLVLLHAERPRLRRLHDVHARRRAGPGGRRDAVARRRRAAAVVDLLLQGGGPADDGRRGEGGRRAGADPADGLRRHRLDGAVHGPGGRGLRHRDAGQRDRVRHRQPAAHDVLGGARVPRRRAGAALLRRGVRLAGGGPRLLRLGLHELEAGRLVGRRHGLHGRRVAAALPAALDPVLLGGRLRRHRRPGRRARRDGPHPARRRPAGPLLDDDRPDRRPPRRHHPEDRHRPRHVTAPGHAPIRAVRGTIFGNRTAVRISGLRGYVLSWAGRRYWRERLKLTAKAVVAGVVAWAVAKYAVGHSEPYFAPLAALLGVYPSVVRSVRESLAYGAGFVLGAALAIPVGLWIGPNVLGIAVVLFLSMMASGWRRLGGQSSQVPFTALFALLLGGHDAVGYTLPRLADVAVGLVVGLAVNALVFPPLYLRRAEYAVERLRDVLAEAMDALAAAITDPAERPRWDEADERLRTVREQARHAYEQGRDSMRANPRAKLRGYPLRWRDEPERWPATRLMNTLENATAYVRSIAGTHAEAMDADAAELRFSAAFRRDHARMIGMLAGLVRRLPEAPGEEELADAERLQRRLERPHHGPGTDAPGLWDPQKEVLRLSRLMLDDLCPTPPR</sequence>
<dbReference type="AlphaFoldDB" id="A0A6L3VTW6"/>
<feature type="compositionally biased region" description="Basic residues" evidence="6">
    <location>
        <begin position="204"/>
        <end position="227"/>
    </location>
</feature>
<feature type="region of interest" description="Disordered" evidence="6">
    <location>
        <begin position="71"/>
        <end position="131"/>
    </location>
</feature>
<feature type="coiled-coil region" evidence="5">
    <location>
        <begin position="445"/>
        <end position="472"/>
    </location>
</feature>
<reference evidence="9 10" key="1">
    <citation type="submission" date="2019-09" db="EMBL/GenBank/DDBJ databases">
        <title>Actinomadura physcomitrii sp. nov., a novel actinomycete isolated from moss [Physcomitrium sphaericum (Ludw) Fuernr].</title>
        <authorList>
            <person name="Liu C."/>
            <person name="Zhuang X."/>
        </authorList>
    </citation>
    <scope>NUCLEOTIDE SEQUENCE [LARGE SCALE GENOMIC DNA]</scope>
    <source>
        <strain evidence="9 10">CYP1-1B</strain>
    </source>
</reference>
<proteinExistence type="predicted"/>
<comment type="caution">
    <text evidence="9">The sequence shown here is derived from an EMBL/GenBank/DDBJ whole genome shotgun (WGS) entry which is preliminary data.</text>
</comment>
<dbReference type="Pfam" id="PF13515">
    <property type="entry name" value="FUSC_2"/>
    <property type="match status" value="1"/>
</dbReference>
<evidence type="ECO:0000256" key="2">
    <source>
        <dbReference type="ARBA" id="ARBA00022692"/>
    </source>
</evidence>
<feature type="region of interest" description="Disordered" evidence="6">
    <location>
        <begin position="203"/>
        <end position="260"/>
    </location>
</feature>
<evidence type="ECO:0000256" key="6">
    <source>
        <dbReference type="SAM" id="MobiDB-lite"/>
    </source>
</evidence>
<dbReference type="GO" id="GO:0016020">
    <property type="term" value="C:membrane"/>
    <property type="evidence" value="ECO:0007669"/>
    <property type="project" value="UniProtKB-SubCell"/>
</dbReference>
<evidence type="ECO:0000256" key="3">
    <source>
        <dbReference type="ARBA" id="ARBA00022989"/>
    </source>
</evidence>
<name>A0A6L3VTW6_9ACTN</name>
<feature type="compositionally biased region" description="Basic and acidic residues" evidence="6">
    <location>
        <begin position="77"/>
        <end position="89"/>
    </location>
</feature>
<keyword evidence="4 7" id="KW-0472">Membrane</keyword>
<dbReference type="Proteomes" id="UP000483004">
    <property type="component" value="Unassembled WGS sequence"/>
</dbReference>
<gene>
    <name evidence="9" type="ORF">F9B16_16025</name>
</gene>
<comment type="subcellular location">
    <subcellularLocation>
        <location evidence="1">Membrane</location>
        <topology evidence="1">Multi-pass membrane protein</topology>
    </subcellularLocation>
</comment>
<evidence type="ECO:0000256" key="1">
    <source>
        <dbReference type="ARBA" id="ARBA00004141"/>
    </source>
</evidence>
<evidence type="ECO:0000256" key="5">
    <source>
        <dbReference type="SAM" id="Coils"/>
    </source>
</evidence>
<dbReference type="OrthoDB" id="3579456at2"/>
<evidence type="ECO:0000256" key="7">
    <source>
        <dbReference type="SAM" id="Phobius"/>
    </source>
</evidence>
<dbReference type="InterPro" id="IPR049453">
    <property type="entry name" value="Memb_transporter_dom"/>
</dbReference>
<keyword evidence="3 7" id="KW-1133">Transmembrane helix</keyword>
<keyword evidence="2 7" id="KW-0812">Transmembrane</keyword>
<evidence type="ECO:0000259" key="8">
    <source>
        <dbReference type="Pfam" id="PF13515"/>
    </source>
</evidence>
<evidence type="ECO:0000256" key="4">
    <source>
        <dbReference type="ARBA" id="ARBA00023136"/>
    </source>
</evidence>
<keyword evidence="5" id="KW-0175">Coiled coil</keyword>
<feature type="compositionally biased region" description="Basic and acidic residues" evidence="6">
    <location>
        <begin position="233"/>
        <end position="251"/>
    </location>
</feature>
<dbReference type="EMBL" id="WBMR01000038">
    <property type="protein sequence ID" value="KAB2381344.1"/>
    <property type="molecule type" value="Genomic_DNA"/>
</dbReference>
<feature type="transmembrane region" description="Helical" evidence="7">
    <location>
        <begin position="425"/>
        <end position="445"/>
    </location>
</feature>
<evidence type="ECO:0000313" key="10">
    <source>
        <dbReference type="Proteomes" id="UP000483004"/>
    </source>
</evidence>
<keyword evidence="10" id="KW-1185">Reference proteome</keyword>
<feature type="domain" description="Integral membrane bound transporter" evidence="8">
    <location>
        <begin position="313"/>
        <end position="435"/>
    </location>
</feature>
<protein>
    <submittedName>
        <fullName evidence="9">FUSC family protein</fullName>
    </submittedName>
</protein>